<gene>
    <name evidence="2" type="ORF">Egran_06602</name>
</gene>
<evidence type="ECO:0008006" key="4">
    <source>
        <dbReference type="Google" id="ProtNLM"/>
    </source>
</evidence>
<dbReference type="AlphaFoldDB" id="A0A232LN90"/>
<evidence type="ECO:0000313" key="3">
    <source>
        <dbReference type="Proteomes" id="UP000243515"/>
    </source>
</evidence>
<dbReference type="EMBL" id="NPHW01006660">
    <property type="protein sequence ID" value="OXV05630.1"/>
    <property type="molecule type" value="Genomic_DNA"/>
</dbReference>
<dbReference type="PANTHER" id="PTHR34365">
    <property type="entry name" value="ENOLASE (DUF1399)"/>
    <property type="match status" value="1"/>
</dbReference>
<dbReference type="OrthoDB" id="2684236at2759"/>
<proteinExistence type="predicted"/>
<dbReference type="Proteomes" id="UP000243515">
    <property type="component" value="Unassembled WGS sequence"/>
</dbReference>
<dbReference type="PANTHER" id="PTHR34365:SF7">
    <property type="entry name" value="GLYCINE-RICH DOMAIN-CONTAINING PROTEIN 1"/>
    <property type="match status" value="1"/>
</dbReference>
<evidence type="ECO:0000256" key="1">
    <source>
        <dbReference type="SAM" id="MobiDB-lite"/>
    </source>
</evidence>
<feature type="compositionally biased region" description="Basic and acidic residues" evidence="1">
    <location>
        <begin position="1"/>
        <end position="32"/>
    </location>
</feature>
<dbReference type="Pfam" id="PF07173">
    <property type="entry name" value="GRDP-like"/>
    <property type="match status" value="1"/>
</dbReference>
<organism evidence="2 3">
    <name type="scientific">Elaphomyces granulatus</name>
    <dbReference type="NCBI Taxonomy" id="519963"/>
    <lineage>
        <taxon>Eukaryota</taxon>
        <taxon>Fungi</taxon>
        <taxon>Dikarya</taxon>
        <taxon>Ascomycota</taxon>
        <taxon>Pezizomycotina</taxon>
        <taxon>Eurotiomycetes</taxon>
        <taxon>Eurotiomycetidae</taxon>
        <taxon>Eurotiales</taxon>
        <taxon>Elaphomycetaceae</taxon>
        <taxon>Elaphomyces</taxon>
    </lineage>
</organism>
<keyword evidence="3" id="KW-1185">Reference proteome</keyword>
<comment type="caution">
    <text evidence="2">The sequence shown here is derived from an EMBL/GenBank/DDBJ whole genome shotgun (WGS) entry which is preliminary data.</text>
</comment>
<sequence>MKEDPTPKDTIPVKRQEKGEPTEEPAMTDKADLPPSYEQVEDSPSGIPPLDLKKYLGSSRTTTVSVDHCIVHLKFLAAIADLRDTVANTDTLFEINDSQAEVFKTQEDQCRALARIKEKRWAVYVARAVDRYITWWNHCVETDGHLPTFTELRDPQKNSMKCDSKMGFQNAMPPLDVMMVWHAHMLNPRAFLEDCIRSAKLPLYKTGFPWEAINSCIDNKNFDYLPGDASREFFERRTGQPWDNLDDSMTKSLHCPRCQKMLPVPWTSGSMSLKLDTAFESCSGYSDNNFSFNCPHCGLCIKYDILKVAKFRKDAEELIHNDRPMPGTIYNPQGIPTPGASREQFFPNYLILAVSQELLRYTDLRLNGKVTMMGLRDLIESKIRDKDVKQLVHQKPRRLLRGEGIAVRQMMSRYWDNSSPFALDLVGAVIRQGTFVQKMDNLDWIHSPALVATMDRLIQKYRIFFDIMATNPRRMAIPTLDVDLAWHTHQLSPQRYFDFSYARTSGTFIDHDDKVEENVLSEAFEWTSLKYKKVTNGQIYSECTCWYCEATRERTLRGTGIFPSSSTSRARTAAANLHSDPTISPDPNKNPHISAHNAIRPTDGGVTYRARLLESQLKANYDKALRRANKRAGRTTKDIPSGKSFDNNAYYYPMVWGYPFFFIPFYAPYMCDPGICMDSYACNPSCMNTANGAFGNCVGGTCGAAVAAGSCADAKNCGGGG</sequence>
<accession>A0A232LN90</accession>
<name>A0A232LN90_9EURO</name>
<feature type="region of interest" description="Disordered" evidence="1">
    <location>
        <begin position="1"/>
        <end position="48"/>
    </location>
</feature>
<dbReference type="InterPro" id="IPR009836">
    <property type="entry name" value="GRDP-like"/>
</dbReference>
<reference evidence="2 3" key="1">
    <citation type="journal article" date="2015" name="Environ. Microbiol.">
        <title>Metagenome sequence of Elaphomyces granulatus from sporocarp tissue reveals Ascomycota ectomycorrhizal fingerprints of genome expansion and a Proteobacteria-rich microbiome.</title>
        <authorList>
            <person name="Quandt C.A."/>
            <person name="Kohler A."/>
            <person name="Hesse C.N."/>
            <person name="Sharpton T.J."/>
            <person name="Martin F."/>
            <person name="Spatafora J.W."/>
        </authorList>
    </citation>
    <scope>NUCLEOTIDE SEQUENCE [LARGE SCALE GENOMIC DNA]</scope>
    <source>
        <strain evidence="2 3">OSC145934</strain>
    </source>
</reference>
<evidence type="ECO:0000313" key="2">
    <source>
        <dbReference type="EMBL" id="OXV05630.1"/>
    </source>
</evidence>
<protein>
    <recommendedName>
        <fullName evidence="4">Alpha-ketoglutarate-dependent sulfonate dioxygenase</fullName>
    </recommendedName>
</protein>